<dbReference type="SUPFAM" id="SSF53335">
    <property type="entry name" value="S-adenosyl-L-methionine-dependent methyltransferases"/>
    <property type="match status" value="1"/>
</dbReference>
<keyword evidence="4" id="KW-0472">Membrane</keyword>
<dbReference type="GO" id="GO:0032259">
    <property type="term" value="P:methylation"/>
    <property type="evidence" value="ECO:0007669"/>
    <property type="project" value="UniProtKB-KW"/>
</dbReference>
<reference evidence="5 6" key="1">
    <citation type="submission" date="2019-10" db="EMBL/GenBank/DDBJ databases">
        <title>Description of Paenibacillus terricola sp. nov.</title>
        <authorList>
            <person name="Carlier A."/>
            <person name="Qi S."/>
        </authorList>
    </citation>
    <scope>NUCLEOTIDE SEQUENCE [LARGE SCALE GENOMIC DNA]</scope>
    <source>
        <strain evidence="5 6">LMG 31459</strain>
    </source>
</reference>
<organism evidence="5 6">
    <name type="scientific">Paenibacillus phytohabitans</name>
    <dbReference type="NCBI Taxonomy" id="2654978"/>
    <lineage>
        <taxon>Bacteria</taxon>
        <taxon>Bacillati</taxon>
        <taxon>Bacillota</taxon>
        <taxon>Bacilli</taxon>
        <taxon>Bacillales</taxon>
        <taxon>Paenibacillaceae</taxon>
        <taxon>Paenibacillus</taxon>
    </lineage>
</organism>
<dbReference type="InterPro" id="IPR026170">
    <property type="entry name" value="FAM173A/B"/>
</dbReference>
<keyword evidence="4" id="KW-1133">Transmembrane helix</keyword>
<name>A0ABX1YIV3_9BACL</name>
<dbReference type="Proteomes" id="UP000596857">
    <property type="component" value="Unassembled WGS sequence"/>
</dbReference>
<dbReference type="RefSeq" id="WP_171717682.1">
    <property type="nucleotide sequence ID" value="NZ_WHOB01000037.1"/>
</dbReference>
<comment type="caution">
    <text evidence="5">The sequence shown here is derived from an EMBL/GenBank/DDBJ whole genome shotgun (WGS) entry which is preliminary data.</text>
</comment>
<keyword evidence="6" id="KW-1185">Reference proteome</keyword>
<dbReference type="Gene3D" id="3.40.50.150">
    <property type="entry name" value="Vaccinia Virus protein VP39"/>
    <property type="match status" value="1"/>
</dbReference>
<evidence type="ECO:0000313" key="5">
    <source>
        <dbReference type="EMBL" id="NOU79891.1"/>
    </source>
</evidence>
<dbReference type="InterPro" id="IPR029063">
    <property type="entry name" value="SAM-dependent_MTases_sf"/>
</dbReference>
<keyword evidence="4" id="KW-0812">Transmembrane</keyword>
<keyword evidence="1 5" id="KW-0489">Methyltransferase</keyword>
<evidence type="ECO:0000256" key="2">
    <source>
        <dbReference type="ARBA" id="ARBA00022679"/>
    </source>
</evidence>
<keyword evidence="2" id="KW-0808">Transferase</keyword>
<dbReference type="CDD" id="cd02440">
    <property type="entry name" value="AdoMet_MTases"/>
    <property type="match status" value="1"/>
</dbReference>
<dbReference type="PANTHER" id="PTHR13610">
    <property type="entry name" value="METHYLTRANSFERASE DOMAIN-CONTAINING PROTEIN"/>
    <property type="match status" value="1"/>
</dbReference>
<evidence type="ECO:0000256" key="1">
    <source>
        <dbReference type="ARBA" id="ARBA00022603"/>
    </source>
</evidence>
<gene>
    <name evidence="5" type="ORF">GC101_13510</name>
</gene>
<sequence length="192" mass="21638">MPVTESIPWIAAFLILLSVVWIVLVSWKNRISPMPASRAVRAAVAGEVNRIPGYANVLEAGSGWGTLGLEVIRRCPGKRLTGIENSRLPLWFSQLFAVVCTRFLPVKIERERLRGKVIFRRGDIYRSSYSDADIVLCYLFPGAMERLAPKFRQELPPGAAVISVCFALPDKQPARIITCQDRLRTKVYVYIF</sequence>
<keyword evidence="3" id="KW-0949">S-adenosyl-L-methionine</keyword>
<dbReference type="GO" id="GO:0008168">
    <property type="term" value="F:methyltransferase activity"/>
    <property type="evidence" value="ECO:0007669"/>
    <property type="project" value="UniProtKB-KW"/>
</dbReference>
<proteinExistence type="predicted"/>
<protein>
    <submittedName>
        <fullName evidence="5">Class I SAM-dependent methyltransferase</fullName>
    </submittedName>
</protein>
<feature type="transmembrane region" description="Helical" evidence="4">
    <location>
        <begin position="6"/>
        <end position="27"/>
    </location>
</feature>
<dbReference type="PANTHER" id="PTHR13610:SF9">
    <property type="entry name" value="FI06469P"/>
    <property type="match status" value="1"/>
</dbReference>
<evidence type="ECO:0000256" key="3">
    <source>
        <dbReference type="ARBA" id="ARBA00022691"/>
    </source>
</evidence>
<accession>A0ABX1YIV3</accession>
<dbReference type="EMBL" id="WHOB01000037">
    <property type="protein sequence ID" value="NOU79891.1"/>
    <property type="molecule type" value="Genomic_DNA"/>
</dbReference>
<evidence type="ECO:0000313" key="6">
    <source>
        <dbReference type="Proteomes" id="UP000596857"/>
    </source>
</evidence>
<evidence type="ECO:0000256" key="4">
    <source>
        <dbReference type="SAM" id="Phobius"/>
    </source>
</evidence>